<dbReference type="Pfam" id="PF13564">
    <property type="entry name" value="DoxX_2"/>
    <property type="match status" value="1"/>
</dbReference>
<feature type="transmembrane region" description="Helical" evidence="5">
    <location>
        <begin position="6"/>
        <end position="22"/>
    </location>
</feature>
<sequence>MEYFIIALQLIVGLSILNVWLVQNQKATRWRGGNATTLAEEFHSYGLPDWSLYVVGFIKVVLSLLLIAAIWYPELRFPAALGLAAMLTGSILMHFKISDPLYKSFPAALFLVLCLVIAFVPGG</sequence>
<dbReference type="Proteomes" id="UP000226437">
    <property type="component" value="Unassembled WGS sequence"/>
</dbReference>
<keyword evidence="7" id="KW-1185">Reference proteome</keyword>
<evidence type="ECO:0000313" key="7">
    <source>
        <dbReference type="Proteomes" id="UP000226437"/>
    </source>
</evidence>
<dbReference type="RefSeq" id="WP_099107164.1">
    <property type="nucleotide sequence ID" value="NZ_JAATJF010000003.1"/>
</dbReference>
<evidence type="ECO:0000256" key="3">
    <source>
        <dbReference type="ARBA" id="ARBA00022989"/>
    </source>
</evidence>
<feature type="transmembrane region" description="Helical" evidence="5">
    <location>
        <begin position="77"/>
        <end position="95"/>
    </location>
</feature>
<keyword evidence="2 5" id="KW-0812">Transmembrane</keyword>
<keyword evidence="3 5" id="KW-1133">Transmembrane helix</keyword>
<dbReference type="InterPro" id="IPR032808">
    <property type="entry name" value="DoxX"/>
</dbReference>
<evidence type="ECO:0000256" key="2">
    <source>
        <dbReference type="ARBA" id="ARBA00022692"/>
    </source>
</evidence>
<name>A0A2G0CD85_9BACT</name>
<evidence type="ECO:0000256" key="4">
    <source>
        <dbReference type="ARBA" id="ARBA00023136"/>
    </source>
</evidence>
<feature type="transmembrane region" description="Helical" evidence="5">
    <location>
        <begin position="102"/>
        <end position="120"/>
    </location>
</feature>
<comment type="caution">
    <text evidence="6">The sequence shown here is derived from an EMBL/GenBank/DDBJ whole genome shotgun (WGS) entry which is preliminary data.</text>
</comment>
<evidence type="ECO:0008006" key="8">
    <source>
        <dbReference type="Google" id="ProtNLM"/>
    </source>
</evidence>
<gene>
    <name evidence="6" type="ORF">CGL56_13840</name>
</gene>
<dbReference type="AlphaFoldDB" id="A0A2G0CD85"/>
<reference evidence="6 7" key="1">
    <citation type="submission" date="2017-10" db="EMBL/GenBank/DDBJ databases">
        <title>The draft genome sequence of Lewinella marina KCTC 32374.</title>
        <authorList>
            <person name="Wang K."/>
        </authorList>
    </citation>
    <scope>NUCLEOTIDE SEQUENCE [LARGE SCALE GENOMIC DNA]</scope>
    <source>
        <strain evidence="6 7">MKG-38</strain>
    </source>
</reference>
<keyword evidence="4 5" id="KW-0472">Membrane</keyword>
<feature type="transmembrane region" description="Helical" evidence="5">
    <location>
        <begin position="50"/>
        <end position="71"/>
    </location>
</feature>
<evidence type="ECO:0000313" key="6">
    <source>
        <dbReference type="EMBL" id="PHK97890.1"/>
    </source>
</evidence>
<evidence type="ECO:0000256" key="5">
    <source>
        <dbReference type="SAM" id="Phobius"/>
    </source>
</evidence>
<comment type="subcellular location">
    <subcellularLocation>
        <location evidence="1">Membrane</location>
        <topology evidence="1">Multi-pass membrane protein</topology>
    </subcellularLocation>
</comment>
<accession>A0A2G0CD85</accession>
<dbReference type="GO" id="GO:0016020">
    <property type="term" value="C:membrane"/>
    <property type="evidence" value="ECO:0007669"/>
    <property type="project" value="UniProtKB-SubCell"/>
</dbReference>
<organism evidence="6 7">
    <name type="scientific">Neolewinella marina</name>
    <dbReference type="NCBI Taxonomy" id="438751"/>
    <lineage>
        <taxon>Bacteria</taxon>
        <taxon>Pseudomonadati</taxon>
        <taxon>Bacteroidota</taxon>
        <taxon>Saprospiria</taxon>
        <taxon>Saprospirales</taxon>
        <taxon>Lewinellaceae</taxon>
        <taxon>Neolewinella</taxon>
    </lineage>
</organism>
<dbReference type="EMBL" id="PDLO01000006">
    <property type="protein sequence ID" value="PHK97890.1"/>
    <property type="molecule type" value="Genomic_DNA"/>
</dbReference>
<evidence type="ECO:0000256" key="1">
    <source>
        <dbReference type="ARBA" id="ARBA00004141"/>
    </source>
</evidence>
<proteinExistence type="predicted"/>
<protein>
    <recommendedName>
        <fullName evidence="8">DoxX family protein</fullName>
    </recommendedName>
</protein>
<dbReference type="OrthoDB" id="1493324at2"/>